<proteinExistence type="inferred from homology"/>
<dbReference type="InterPro" id="IPR006109">
    <property type="entry name" value="G3P_DH_NAD-dep_C"/>
</dbReference>
<dbReference type="PRINTS" id="PR00077">
    <property type="entry name" value="GPDHDRGNASE"/>
</dbReference>
<dbReference type="Proteomes" id="UP000199537">
    <property type="component" value="Unassembled WGS sequence"/>
</dbReference>
<dbReference type="STRING" id="1393122.SAMN05660895_1276"/>
<evidence type="ECO:0000313" key="14">
    <source>
        <dbReference type="EMBL" id="SFV32215.1"/>
    </source>
</evidence>
<dbReference type="GO" id="GO:0046168">
    <property type="term" value="P:glycerol-3-phosphate catabolic process"/>
    <property type="evidence" value="ECO:0007669"/>
    <property type="project" value="InterPro"/>
</dbReference>
<evidence type="ECO:0000256" key="6">
    <source>
        <dbReference type="ARBA" id="ARBA00023264"/>
    </source>
</evidence>
<dbReference type="PIRSF" id="PIRSF000114">
    <property type="entry name" value="Glycerol-3-P_dh"/>
    <property type="match status" value="1"/>
</dbReference>
<dbReference type="InterPro" id="IPR013328">
    <property type="entry name" value="6PGD_dom2"/>
</dbReference>
<dbReference type="PANTHER" id="PTHR11728">
    <property type="entry name" value="GLYCEROL-3-PHOSPHATE DEHYDROGENASE"/>
    <property type="match status" value="1"/>
</dbReference>
<dbReference type="InterPro" id="IPR006168">
    <property type="entry name" value="G3P_DH_NAD-dep"/>
</dbReference>
<dbReference type="OrthoDB" id="9812273at2"/>
<evidence type="ECO:0000256" key="5">
    <source>
        <dbReference type="ARBA" id="ARBA00023209"/>
    </source>
</evidence>
<keyword evidence="3 10" id="KW-0560">Oxidoreductase</keyword>
<feature type="binding site" evidence="9">
    <location>
        <position position="89"/>
    </location>
    <ligand>
        <name>NAD(+)</name>
        <dbReference type="ChEBI" id="CHEBI:57540"/>
    </ligand>
</feature>
<evidence type="ECO:0000256" key="2">
    <source>
        <dbReference type="ARBA" id="ARBA00022516"/>
    </source>
</evidence>
<evidence type="ECO:0000256" key="11">
    <source>
        <dbReference type="RuleBase" id="RU000439"/>
    </source>
</evidence>
<dbReference type="InterPro" id="IPR011128">
    <property type="entry name" value="G3P_DH_NAD-dep_N"/>
</dbReference>
<dbReference type="EMBL" id="FPCJ01000001">
    <property type="protein sequence ID" value="SFV32215.1"/>
    <property type="molecule type" value="Genomic_DNA"/>
</dbReference>
<keyword evidence="2" id="KW-0444">Lipid biosynthesis</keyword>
<evidence type="ECO:0000256" key="4">
    <source>
        <dbReference type="ARBA" id="ARBA00023098"/>
    </source>
</evidence>
<feature type="domain" description="Glycerol-3-phosphate dehydrogenase NAD-dependent C-terminal" evidence="13">
    <location>
        <begin position="186"/>
        <end position="332"/>
    </location>
</feature>
<dbReference type="GO" id="GO:0051287">
    <property type="term" value="F:NAD binding"/>
    <property type="evidence" value="ECO:0007669"/>
    <property type="project" value="InterPro"/>
</dbReference>
<evidence type="ECO:0000256" key="3">
    <source>
        <dbReference type="ARBA" id="ARBA00023002"/>
    </source>
</evidence>
<name>A0A1I7NC23_9BACT</name>
<evidence type="ECO:0000256" key="9">
    <source>
        <dbReference type="PIRSR" id="PIRSR000114-3"/>
    </source>
</evidence>
<feature type="domain" description="Glycerol-3-phosphate dehydrogenase NAD-dependent N-terminal" evidence="12">
    <location>
        <begin position="9"/>
        <end position="165"/>
    </location>
</feature>
<evidence type="ECO:0000256" key="7">
    <source>
        <dbReference type="PIRSR" id="PIRSR000114-1"/>
    </source>
</evidence>
<dbReference type="EC" id="1.1.1.94" evidence="11"/>
<comment type="catalytic activity">
    <reaction evidence="11">
        <text>sn-glycerol 3-phosphate + NADP(+) = dihydroxyacetone phosphate + NADPH + H(+)</text>
        <dbReference type="Rhea" id="RHEA:11096"/>
        <dbReference type="ChEBI" id="CHEBI:15378"/>
        <dbReference type="ChEBI" id="CHEBI:57597"/>
        <dbReference type="ChEBI" id="CHEBI:57642"/>
        <dbReference type="ChEBI" id="CHEBI:57783"/>
        <dbReference type="ChEBI" id="CHEBI:58349"/>
        <dbReference type="EC" id="1.1.1.94"/>
    </reaction>
</comment>
<evidence type="ECO:0000313" key="15">
    <source>
        <dbReference type="Proteomes" id="UP000199537"/>
    </source>
</evidence>
<dbReference type="GO" id="GO:0141153">
    <property type="term" value="F:glycerol-3-phosphate dehydrogenase (NADP+) activity"/>
    <property type="evidence" value="ECO:0007669"/>
    <property type="project" value="RHEA"/>
</dbReference>
<dbReference type="Pfam" id="PF07479">
    <property type="entry name" value="NAD_Gly3P_dh_C"/>
    <property type="match status" value="1"/>
</dbReference>
<evidence type="ECO:0000259" key="12">
    <source>
        <dbReference type="Pfam" id="PF01210"/>
    </source>
</evidence>
<dbReference type="AlphaFoldDB" id="A0A1I7NC23"/>
<dbReference type="SUPFAM" id="SSF48179">
    <property type="entry name" value="6-phosphogluconate dehydrogenase C-terminal domain-like"/>
    <property type="match status" value="1"/>
</dbReference>
<dbReference type="InterPro" id="IPR008927">
    <property type="entry name" value="6-PGluconate_DH-like_C_sf"/>
</dbReference>
<dbReference type="RefSeq" id="WP_092459054.1">
    <property type="nucleotide sequence ID" value="NZ_FPCJ01000001.1"/>
</dbReference>
<organism evidence="14 15">
    <name type="scientific">Thermoflavifilum thermophilum</name>
    <dbReference type="NCBI Taxonomy" id="1393122"/>
    <lineage>
        <taxon>Bacteria</taxon>
        <taxon>Pseudomonadati</taxon>
        <taxon>Bacteroidota</taxon>
        <taxon>Chitinophagia</taxon>
        <taxon>Chitinophagales</taxon>
        <taxon>Chitinophagaceae</taxon>
        <taxon>Thermoflavifilum</taxon>
    </lineage>
</organism>
<dbReference type="PROSITE" id="PS00957">
    <property type="entry name" value="NAD_G3PDH"/>
    <property type="match status" value="1"/>
</dbReference>
<reference evidence="15" key="1">
    <citation type="submission" date="2016-10" db="EMBL/GenBank/DDBJ databases">
        <authorList>
            <person name="Varghese N."/>
            <person name="Submissions S."/>
        </authorList>
    </citation>
    <scope>NUCLEOTIDE SEQUENCE [LARGE SCALE GENOMIC DNA]</scope>
    <source>
        <strain evidence="15">DSM 14807</strain>
    </source>
</reference>
<keyword evidence="9 10" id="KW-0520">NAD</keyword>
<feature type="binding site" evidence="9">
    <location>
        <position position="267"/>
    </location>
    <ligand>
        <name>NAD(+)</name>
        <dbReference type="ChEBI" id="CHEBI:57540"/>
    </ligand>
</feature>
<feature type="binding site" evidence="8">
    <location>
        <begin position="267"/>
        <end position="268"/>
    </location>
    <ligand>
        <name>substrate</name>
    </ligand>
</feature>
<protein>
    <recommendedName>
        <fullName evidence="11">Glycerol-3-phosphate dehydrogenase</fullName>
        <ecNumber evidence="11">1.1.1.94</ecNumber>
    </recommendedName>
</protein>
<dbReference type="InterPro" id="IPR036291">
    <property type="entry name" value="NAD(P)-bd_dom_sf"/>
</dbReference>
<feature type="active site" description="Proton acceptor" evidence="7">
    <location>
        <position position="197"/>
    </location>
</feature>
<accession>A0A1I7NC23</accession>
<keyword evidence="15" id="KW-1185">Reference proteome</keyword>
<feature type="binding site" evidence="9">
    <location>
        <position position="146"/>
    </location>
    <ligand>
        <name>NAD(+)</name>
        <dbReference type="ChEBI" id="CHEBI:57540"/>
    </ligand>
</feature>
<comment type="similarity">
    <text evidence="1 10">Belongs to the NAD-dependent glycerol-3-phosphate dehydrogenase family.</text>
</comment>
<dbReference type="Gene3D" id="1.10.1040.10">
    <property type="entry name" value="N-(1-d-carboxylethyl)-l-norvaline Dehydrogenase, domain 2"/>
    <property type="match status" value="1"/>
</dbReference>
<dbReference type="GO" id="GO:0005975">
    <property type="term" value="P:carbohydrate metabolic process"/>
    <property type="evidence" value="ECO:0007669"/>
    <property type="project" value="InterPro"/>
</dbReference>
<gene>
    <name evidence="14" type="ORF">SAMN05660895_1276</name>
</gene>
<dbReference type="SUPFAM" id="SSF51735">
    <property type="entry name" value="NAD(P)-binding Rossmann-fold domains"/>
    <property type="match status" value="1"/>
</dbReference>
<dbReference type="GO" id="GO:0008654">
    <property type="term" value="P:phospholipid biosynthetic process"/>
    <property type="evidence" value="ECO:0007669"/>
    <property type="project" value="UniProtKB-KW"/>
</dbReference>
<evidence type="ECO:0000259" key="13">
    <source>
        <dbReference type="Pfam" id="PF07479"/>
    </source>
</evidence>
<dbReference type="PANTHER" id="PTHR11728:SF1">
    <property type="entry name" value="GLYCEROL-3-PHOSPHATE DEHYDROGENASE [NAD(+)] 2, CHLOROPLASTIC"/>
    <property type="match status" value="1"/>
</dbReference>
<keyword evidence="6" id="KW-1208">Phospholipid metabolism</keyword>
<dbReference type="GO" id="GO:0005829">
    <property type="term" value="C:cytosol"/>
    <property type="evidence" value="ECO:0007669"/>
    <property type="project" value="TreeGrafter"/>
</dbReference>
<evidence type="ECO:0000256" key="8">
    <source>
        <dbReference type="PIRSR" id="PIRSR000114-2"/>
    </source>
</evidence>
<keyword evidence="4" id="KW-0443">Lipid metabolism</keyword>
<evidence type="ECO:0000256" key="1">
    <source>
        <dbReference type="ARBA" id="ARBA00011009"/>
    </source>
</evidence>
<feature type="binding site" evidence="8">
    <location>
        <position position="112"/>
    </location>
    <ligand>
        <name>substrate</name>
    </ligand>
</feature>
<sequence>MRKNETYRVGLIGYGSWATAIAKVLTENDFRIYWWFRKEEDIAFIQQHHHHPRYLPAIHFNIHKLKLTTRLHDVVEKNDWIVIAVPSAFAEPLLEQIPASAWQNKAVVSGIKGILPGTNQLLNDYLATKAQFPAEQYFAITGPCHAEEVASEKLSYITISGRDIERAQRIASRFRTAYLKTMVNDDLWGAQYAATLKNIYAIGAGIAHGLGYGDNFLAVYVANCAHEMDAFNKALCEQQQHLYRSRNAFASAYLGDLLVTCYSQYSRNRTLGTMIGKGYSVKSAQLELGMVAEGYYASKCIHELNQHYQFPIPIAEQIYQILWEHQLPEKAISQMAQTFI</sequence>
<dbReference type="Pfam" id="PF01210">
    <property type="entry name" value="NAD_Gly3P_dh_N"/>
    <property type="match status" value="1"/>
</dbReference>
<evidence type="ECO:0000256" key="10">
    <source>
        <dbReference type="RuleBase" id="RU000437"/>
    </source>
</evidence>
<keyword evidence="5" id="KW-0594">Phospholipid biosynthesis</keyword>
<dbReference type="Gene3D" id="3.40.50.720">
    <property type="entry name" value="NAD(P)-binding Rossmann-like Domain"/>
    <property type="match status" value="1"/>
</dbReference>